<name>A0A917BKY5_9ACTN</name>
<proteinExistence type="predicted"/>
<accession>A0A917BKY5</accession>
<evidence type="ECO:0000256" key="1">
    <source>
        <dbReference type="ARBA" id="ARBA00022679"/>
    </source>
</evidence>
<dbReference type="AlphaFoldDB" id="A0A917BKY5"/>
<dbReference type="EMBL" id="BMKQ01000001">
    <property type="protein sequence ID" value="GGF48198.1"/>
    <property type="molecule type" value="Genomic_DNA"/>
</dbReference>
<protein>
    <submittedName>
        <fullName evidence="2">CoA transferase</fullName>
    </submittedName>
</protein>
<keyword evidence="1 2" id="KW-0808">Transferase</keyword>
<dbReference type="Proteomes" id="UP000649179">
    <property type="component" value="Unassembled WGS sequence"/>
</dbReference>
<dbReference type="Gene3D" id="3.40.50.10540">
    <property type="entry name" value="Crotonobetainyl-coa:carnitine coa-transferase, domain 1"/>
    <property type="match status" value="1"/>
</dbReference>
<dbReference type="PANTHER" id="PTHR48207">
    <property type="entry name" value="SUCCINATE--HYDROXYMETHYLGLUTARATE COA-TRANSFERASE"/>
    <property type="match status" value="1"/>
</dbReference>
<sequence>MTAPLPLEGVTVVSLEQAVAAPFATRTLADLGARVIKVERTDGGDFARGYDDAVGGTSSHFFWLNRSKESVALDVKSVEGRTLLAELVAGADVVVQNLAPGAAARLGLGADELRERHPGIVVADMTGYGDGGAYAGRKAYDMLVQAEAGLVAVTGTEDHPAKTGIPSADVAAGLHTAHAVLAALVRKGRTGQGAHVRVSMFDALTEWMGHPLYTAMHGGRRVGRNGLAHPAIVPYDAYPAADGQVLVGVQNDRQWQALVGALGRDDLATDADLATNRRRVAERDRVDAEVARSTAAHPTASLLELLADAGVPAAQVTEVDDLAAHPQLQGRDRWADVATEHGTYAALRPPALVDGTPARMDAVPALGEHTDRVLAELDRDPATIRTLRETGVVA</sequence>
<comment type="caution">
    <text evidence="2">The sequence shown here is derived from an EMBL/GenBank/DDBJ whole genome shotgun (WGS) entry which is preliminary data.</text>
</comment>
<dbReference type="GO" id="GO:0008410">
    <property type="term" value="F:CoA-transferase activity"/>
    <property type="evidence" value="ECO:0007669"/>
    <property type="project" value="TreeGrafter"/>
</dbReference>
<dbReference type="Pfam" id="PF02515">
    <property type="entry name" value="CoA_transf_3"/>
    <property type="match status" value="1"/>
</dbReference>
<evidence type="ECO:0000313" key="2">
    <source>
        <dbReference type="EMBL" id="GGF48198.1"/>
    </source>
</evidence>
<dbReference type="PANTHER" id="PTHR48207:SF3">
    <property type="entry name" value="SUCCINATE--HYDROXYMETHYLGLUTARATE COA-TRANSFERASE"/>
    <property type="match status" value="1"/>
</dbReference>
<gene>
    <name evidence="2" type="ORF">GCM10011519_22730</name>
</gene>
<dbReference type="RefSeq" id="WP_188779867.1">
    <property type="nucleotide sequence ID" value="NZ_BMKQ01000001.1"/>
</dbReference>
<reference evidence="2" key="2">
    <citation type="submission" date="2020-09" db="EMBL/GenBank/DDBJ databases">
        <authorList>
            <person name="Sun Q."/>
            <person name="Zhou Y."/>
        </authorList>
    </citation>
    <scope>NUCLEOTIDE SEQUENCE</scope>
    <source>
        <strain evidence="2">CGMCC 1.16067</strain>
    </source>
</reference>
<dbReference type="InterPro" id="IPR050483">
    <property type="entry name" value="CoA-transferase_III_domain"/>
</dbReference>
<dbReference type="SUPFAM" id="SSF89796">
    <property type="entry name" value="CoA-transferase family III (CaiB/BaiF)"/>
    <property type="match status" value="1"/>
</dbReference>
<organism evidence="2 3">
    <name type="scientific">Marmoricola endophyticus</name>
    <dbReference type="NCBI Taxonomy" id="2040280"/>
    <lineage>
        <taxon>Bacteria</taxon>
        <taxon>Bacillati</taxon>
        <taxon>Actinomycetota</taxon>
        <taxon>Actinomycetes</taxon>
        <taxon>Propionibacteriales</taxon>
        <taxon>Nocardioidaceae</taxon>
        <taxon>Marmoricola</taxon>
    </lineage>
</organism>
<dbReference type="InterPro" id="IPR044855">
    <property type="entry name" value="CoA-Trfase_III_dom3_sf"/>
</dbReference>
<reference evidence="2" key="1">
    <citation type="journal article" date="2014" name="Int. J. Syst. Evol. Microbiol.">
        <title>Complete genome sequence of Corynebacterium casei LMG S-19264T (=DSM 44701T), isolated from a smear-ripened cheese.</title>
        <authorList>
            <consortium name="US DOE Joint Genome Institute (JGI-PGF)"/>
            <person name="Walter F."/>
            <person name="Albersmeier A."/>
            <person name="Kalinowski J."/>
            <person name="Ruckert C."/>
        </authorList>
    </citation>
    <scope>NUCLEOTIDE SEQUENCE</scope>
    <source>
        <strain evidence="2">CGMCC 1.16067</strain>
    </source>
</reference>
<keyword evidence="3" id="KW-1185">Reference proteome</keyword>
<dbReference type="InterPro" id="IPR023606">
    <property type="entry name" value="CoA-Trfase_III_dom_1_sf"/>
</dbReference>
<dbReference type="InterPro" id="IPR003673">
    <property type="entry name" value="CoA-Trfase_fam_III"/>
</dbReference>
<evidence type="ECO:0000313" key="3">
    <source>
        <dbReference type="Proteomes" id="UP000649179"/>
    </source>
</evidence>
<dbReference type="Gene3D" id="3.30.1540.10">
    <property type="entry name" value="formyl-coa transferase, domain 3"/>
    <property type="match status" value="1"/>
</dbReference>